<feature type="domain" description="HAMP" evidence="1">
    <location>
        <begin position="48"/>
        <end position="100"/>
    </location>
</feature>
<sequence length="125" mass="14017">MLFGDKIIVPESQNATRSKSGTQFYFKHNSDNRASLFILLKLSISQIRRSLVPLEKLISGIRSVSNNDFSKKVVVNSDDEFQELANSFNNMTAKLSKQFNALTTLNALQLMFRAASLSKKILLAC</sequence>
<accession>A0A3B1AK12</accession>
<organism evidence="2">
    <name type="scientific">hydrothermal vent metagenome</name>
    <dbReference type="NCBI Taxonomy" id="652676"/>
    <lineage>
        <taxon>unclassified sequences</taxon>
        <taxon>metagenomes</taxon>
        <taxon>ecological metagenomes</taxon>
    </lineage>
</organism>
<name>A0A3B1AK12_9ZZZZ</name>
<gene>
    <name evidence="2" type="ORF">MNBD_GAMMA22-2910</name>
</gene>
<evidence type="ECO:0000259" key="1">
    <source>
        <dbReference type="PROSITE" id="PS50885"/>
    </source>
</evidence>
<dbReference type="InterPro" id="IPR003660">
    <property type="entry name" value="HAMP_dom"/>
</dbReference>
<dbReference type="Gene3D" id="6.10.340.10">
    <property type="match status" value="1"/>
</dbReference>
<dbReference type="GO" id="GO:0007165">
    <property type="term" value="P:signal transduction"/>
    <property type="evidence" value="ECO:0007669"/>
    <property type="project" value="InterPro"/>
</dbReference>
<dbReference type="AlphaFoldDB" id="A0A3B1AK12"/>
<proteinExistence type="predicted"/>
<reference evidence="2" key="1">
    <citation type="submission" date="2018-06" db="EMBL/GenBank/DDBJ databases">
        <authorList>
            <person name="Zhirakovskaya E."/>
        </authorList>
    </citation>
    <scope>NUCLEOTIDE SEQUENCE</scope>
</reference>
<evidence type="ECO:0000313" key="2">
    <source>
        <dbReference type="EMBL" id="VAW99737.1"/>
    </source>
</evidence>
<dbReference type="GO" id="GO:0016020">
    <property type="term" value="C:membrane"/>
    <property type="evidence" value="ECO:0007669"/>
    <property type="project" value="InterPro"/>
</dbReference>
<dbReference type="EMBL" id="UOFS01000040">
    <property type="protein sequence ID" value="VAW99737.1"/>
    <property type="molecule type" value="Genomic_DNA"/>
</dbReference>
<dbReference type="PROSITE" id="PS50885">
    <property type="entry name" value="HAMP"/>
    <property type="match status" value="1"/>
</dbReference>
<dbReference type="Pfam" id="PF00672">
    <property type="entry name" value="HAMP"/>
    <property type="match status" value="1"/>
</dbReference>
<dbReference type="SMART" id="SM00304">
    <property type="entry name" value="HAMP"/>
    <property type="match status" value="1"/>
</dbReference>
<dbReference type="SUPFAM" id="SSF158472">
    <property type="entry name" value="HAMP domain-like"/>
    <property type="match status" value="1"/>
</dbReference>
<dbReference type="CDD" id="cd06225">
    <property type="entry name" value="HAMP"/>
    <property type="match status" value="1"/>
</dbReference>
<protein>
    <recommendedName>
        <fullName evidence="1">HAMP domain-containing protein</fullName>
    </recommendedName>
</protein>